<dbReference type="AlphaFoldDB" id="A0AAN2FHK8"/>
<evidence type="ECO:0000256" key="2">
    <source>
        <dbReference type="ARBA" id="ARBA00006679"/>
    </source>
</evidence>
<evidence type="ECO:0000256" key="3">
    <source>
        <dbReference type="ARBA" id="ARBA00022475"/>
    </source>
</evidence>
<dbReference type="Proteomes" id="UP001158961">
    <property type="component" value="Plasmid P1"/>
</dbReference>
<gene>
    <name evidence="8" type="ORF">DAPPPG734_23235</name>
</gene>
<evidence type="ECO:0000256" key="4">
    <source>
        <dbReference type="ARBA" id="ARBA00022692"/>
    </source>
</evidence>
<feature type="transmembrane region" description="Helical" evidence="7">
    <location>
        <begin position="44"/>
        <end position="63"/>
    </location>
</feature>
<evidence type="ECO:0000256" key="7">
    <source>
        <dbReference type="SAM" id="Phobius"/>
    </source>
</evidence>
<protein>
    <submittedName>
        <fullName evidence="8">DoxX family protein</fullName>
    </submittedName>
</protein>
<comment type="subcellular location">
    <subcellularLocation>
        <location evidence="1">Cell membrane</location>
        <topology evidence="1">Multi-pass membrane protein</topology>
    </subcellularLocation>
</comment>
<geneLocation type="plasmid" evidence="8 9">
    <name>P1</name>
</geneLocation>
<keyword evidence="4 7" id="KW-0812">Transmembrane</keyword>
<evidence type="ECO:0000313" key="8">
    <source>
        <dbReference type="EMBL" id="CAH6370958.1"/>
    </source>
</evidence>
<organism evidence="8 9">
    <name type="scientific">Enterobacter agglomerans</name>
    <name type="common">Erwinia herbicola</name>
    <name type="synonym">Pantoea agglomerans</name>
    <dbReference type="NCBI Taxonomy" id="549"/>
    <lineage>
        <taxon>Bacteria</taxon>
        <taxon>Pseudomonadati</taxon>
        <taxon>Pseudomonadota</taxon>
        <taxon>Gammaproteobacteria</taxon>
        <taxon>Enterobacterales</taxon>
        <taxon>Erwiniaceae</taxon>
        <taxon>Pantoea</taxon>
        <taxon>Pantoea agglomerans group</taxon>
    </lineage>
</organism>
<keyword evidence="8" id="KW-0614">Plasmid</keyword>
<evidence type="ECO:0000256" key="5">
    <source>
        <dbReference type="ARBA" id="ARBA00022989"/>
    </source>
</evidence>
<dbReference type="EMBL" id="OW970316">
    <property type="protein sequence ID" value="CAH6370958.1"/>
    <property type="molecule type" value="Genomic_DNA"/>
</dbReference>
<proteinExistence type="inferred from homology"/>
<evidence type="ECO:0000256" key="6">
    <source>
        <dbReference type="ARBA" id="ARBA00023136"/>
    </source>
</evidence>
<evidence type="ECO:0000256" key="1">
    <source>
        <dbReference type="ARBA" id="ARBA00004651"/>
    </source>
</evidence>
<dbReference type="Pfam" id="PF07681">
    <property type="entry name" value="DoxX"/>
    <property type="match status" value="1"/>
</dbReference>
<sequence length="139" mass="15355">MRAYHYLLLKFDQSNSGKLILRIMPGGILIFHGIHKALYGVDEISVMLTSFGLPVFLSYGVYIGELIAPAMILLGVLTRPAAFFVMINMIMAWLLADASSTFRLDEQGGLAIEGLLFYFFSSLAIVFLGAGKYAVMKYS</sequence>
<feature type="transmembrane region" description="Helical" evidence="7">
    <location>
        <begin position="115"/>
        <end position="135"/>
    </location>
</feature>
<keyword evidence="5 7" id="KW-1133">Transmembrane helix</keyword>
<evidence type="ECO:0000313" key="9">
    <source>
        <dbReference type="Proteomes" id="UP001158961"/>
    </source>
</evidence>
<keyword evidence="3" id="KW-1003">Cell membrane</keyword>
<reference evidence="8" key="1">
    <citation type="submission" date="2022-05" db="EMBL/GenBank/DDBJ databases">
        <authorList>
            <person name="Pothier F. J."/>
        </authorList>
    </citation>
    <scope>NUCLEOTIDE SEQUENCE</scope>
    <source>
        <strain evidence="8">DAPP-PG734</strain>
        <plasmid evidence="8">P1</plasmid>
    </source>
</reference>
<feature type="transmembrane region" description="Helical" evidence="7">
    <location>
        <begin position="20"/>
        <end position="38"/>
    </location>
</feature>
<dbReference type="PANTHER" id="PTHR33452">
    <property type="entry name" value="OXIDOREDUCTASE CATD-RELATED"/>
    <property type="match status" value="1"/>
</dbReference>
<name>A0AAN2FHK8_ENTAG</name>
<keyword evidence="6 7" id="KW-0472">Membrane</keyword>
<accession>A0AAN2FHK8</accession>
<dbReference type="InterPro" id="IPR032808">
    <property type="entry name" value="DoxX"/>
</dbReference>
<dbReference type="PANTHER" id="PTHR33452:SF1">
    <property type="entry name" value="INNER MEMBRANE PROTEIN YPHA-RELATED"/>
    <property type="match status" value="1"/>
</dbReference>
<comment type="similarity">
    <text evidence="2">Belongs to the DoxX family.</text>
</comment>
<dbReference type="InterPro" id="IPR051907">
    <property type="entry name" value="DoxX-like_oxidoreductase"/>
</dbReference>
<dbReference type="GO" id="GO:0005886">
    <property type="term" value="C:plasma membrane"/>
    <property type="evidence" value="ECO:0007669"/>
    <property type="project" value="UniProtKB-SubCell"/>
</dbReference>
<feature type="transmembrane region" description="Helical" evidence="7">
    <location>
        <begin position="70"/>
        <end position="95"/>
    </location>
</feature>
<dbReference type="RefSeq" id="WP_033764837.1">
    <property type="nucleotide sequence ID" value="NZ_JNVA01000131.1"/>
</dbReference>